<protein>
    <submittedName>
        <fullName evidence="1">Uncharacterized protein</fullName>
    </submittedName>
</protein>
<dbReference type="EMBL" id="CP077713">
    <property type="protein sequence ID" value="QXJ35342.1"/>
    <property type="molecule type" value="Genomic_DNA"/>
</dbReference>
<dbReference type="AlphaFoldDB" id="A0A8F5H089"/>
<dbReference type="Proteomes" id="UP000694036">
    <property type="component" value="Chromosome"/>
</dbReference>
<evidence type="ECO:0000313" key="1">
    <source>
        <dbReference type="EMBL" id="QXJ35342.1"/>
    </source>
</evidence>
<accession>A0A8F5H089</accession>
<keyword evidence="2" id="KW-1185">Reference proteome</keyword>
<reference evidence="1 2" key="1">
    <citation type="journal article" date="2021" name="Environ. Microbiol.">
        <title>New insights into the diversity and evolution of the archaeal mobilome from three complete genomes of Saccharolobus shibatae.</title>
        <authorList>
            <person name="Medvedeva S."/>
            <person name="Brandt D."/>
            <person name="Cvirkaite-Krupovic V."/>
            <person name="Liu Y."/>
            <person name="Severinov K."/>
            <person name="Ishino S."/>
            <person name="Ishino Y."/>
            <person name="Prangishvili D."/>
            <person name="Kalinowski J."/>
            <person name="Krupovic M."/>
        </authorList>
    </citation>
    <scope>NUCLEOTIDE SEQUENCE [LARGE SCALE GENOMIC DNA]</scope>
    <source>
        <strain evidence="1 2">S38A</strain>
    </source>
</reference>
<sequence length="48" mass="5329">MVRATGVSSKGSGTYRTFQERVEGLDQVIGFKPLPELPWGIHAKLENK</sequence>
<name>A0A8F5H089_9CREN</name>
<gene>
    <name evidence="1" type="ORF">J5U22_01889</name>
</gene>
<proteinExistence type="predicted"/>
<organism evidence="1 2">
    <name type="scientific">Saccharolobus shibatae</name>
    <dbReference type="NCBI Taxonomy" id="2286"/>
    <lineage>
        <taxon>Archaea</taxon>
        <taxon>Thermoproteota</taxon>
        <taxon>Thermoprotei</taxon>
        <taxon>Sulfolobales</taxon>
        <taxon>Sulfolobaceae</taxon>
        <taxon>Saccharolobus</taxon>
    </lineage>
</organism>
<evidence type="ECO:0000313" key="2">
    <source>
        <dbReference type="Proteomes" id="UP000694036"/>
    </source>
</evidence>